<evidence type="ECO:0000313" key="2">
    <source>
        <dbReference type="EMBL" id="CTP86294.1"/>
    </source>
</evidence>
<keyword evidence="1" id="KW-0732">Signal</keyword>
<proteinExistence type="predicted"/>
<dbReference type="EMBL" id="CXOK01000029">
    <property type="protein sequence ID" value="CTP86294.1"/>
    <property type="molecule type" value="Genomic_DNA"/>
</dbReference>
<protein>
    <recommendedName>
        <fullName evidence="4">Secreted protein</fullName>
    </recommendedName>
</protein>
<gene>
    <name evidence="2" type="ORF">XTPLMG728_1168</name>
</gene>
<evidence type="ECO:0000256" key="1">
    <source>
        <dbReference type="SAM" id="SignalP"/>
    </source>
</evidence>
<evidence type="ECO:0000313" key="3">
    <source>
        <dbReference type="Proteomes" id="UP000041247"/>
    </source>
</evidence>
<accession>A0A0K2ZPY4</accession>
<sequence length="98" mass="10041">MNKALAALGFSCLLMMGAPVQAAPVDCASIAATAKLVARYRQLAGPLSDIASHGAIGSSKVRRELAAAIYREGLDEAEAVQRAMQACGKAVQAPSQSP</sequence>
<name>A0A0K2ZPY4_9XANT</name>
<organism evidence="2 3">
    <name type="scientific">Xanthomonas graminis pv. poae</name>
    <dbReference type="NCBI Taxonomy" id="227946"/>
    <lineage>
        <taxon>Bacteria</taxon>
        <taxon>Pseudomonadati</taxon>
        <taxon>Pseudomonadota</taxon>
        <taxon>Gammaproteobacteria</taxon>
        <taxon>Lysobacterales</taxon>
        <taxon>Lysobacteraceae</taxon>
        <taxon>Xanthomonas</taxon>
        <taxon>Xanthomonas translucens group</taxon>
        <taxon>Xanthomonas graminis</taxon>
    </lineage>
</organism>
<feature type="signal peptide" evidence="1">
    <location>
        <begin position="1"/>
        <end position="22"/>
    </location>
</feature>
<feature type="chain" id="PRO_5005492914" description="Secreted protein" evidence="1">
    <location>
        <begin position="23"/>
        <end position="98"/>
    </location>
</feature>
<evidence type="ECO:0008006" key="4">
    <source>
        <dbReference type="Google" id="ProtNLM"/>
    </source>
</evidence>
<dbReference type="Proteomes" id="UP000041247">
    <property type="component" value="Unassembled WGS sequence"/>
</dbReference>
<reference evidence="2 3" key="1">
    <citation type="submission" date="2015-07" db="EMBL/GenBank/DDBJ databases">
        <authorList>
            <person name="Noorani M."/>
        </authorList>
    </citation>
    <scope>NUCLEOTIDE SEQUENCE [LARGE SCALE GENOMIC DNA]</scope>
    <source>
        <strain evidence="2">LMG728</strain>
    </source>
</reference>
<dbReference type="AlphaFoldDB" id="A0A0K2ZPY4"/>